<evidence type="ECO:0000313" key="2">
    <source>
        <dbReference type="EMBL" id="KAK1356233.1"/>
    </source>
</evidence>
<feature type="compositionally biased region" description="Basic residues" evidence="1">
    <location>
        <begin position="1"/>
        <end position="12"/>
    </location>
</feature>
<evidence type="ECO:0000313" key="3">
    <source>
        <dbReference type="Proteomes" id="UP001237642"/>
    </source>
</evidence>
<name>A0AAD8GYA4_9APIA</name>
<reference evidence="2" key="2">
    <citation type="submission" date="2023-05" db="EMBL/GenBank/DDBJ databases">
        <authorList>
            <person name="Schelkunov M.I."/>
        </authorList>
    </citation>
    <scope>NUCLEOTIDE SEQUENCE</scope>
    <source>
        <strain evidence="2">Hsosn_3</strain>
        <tissue evidence="2">Leaf</tissue>
    </source>
</reference>
<organism evidence="2 3">
    <name type="scientific">Heracleum sosnowskyi</name>
    <dbReference type="NCBI Taxonomy" id="360622"/>
    <lineage>
        <taxon>Eukaryota</taxon>
        <taxon>Viridiplantae</taxon>
        <taxon>Streptophyta</taxon>
        <taxon>Embryophyta</taxon>
        <taxon>Tracheophyta</taxon>
        <taxon>Spermatophyta</taxon>
        <taxon>Magnoliopsida</taxon>
        <taxon>eudicotyledons</taxon>
        <taxon>Gunneridae</taxon>
        <taxon>Pentapetalae</taxon>
        <taxon>asterids</taxon>
        <taxon>campanulids</taxon>
        <taxon>Apiales</taxon>
        <taxon>Apiaceae</taxon>
        <taxon>Apioideae</taxon>
        <taxon>apioid superclade</taxon>
        <taxon>Tordylieae</taxon>
        <taxon>Tordyliinae</taxon>
        <taxon>Heracleum</taxon>
    </lineage>
</organism>
<comment type="caution">
    <text evidence="2">The sequence shown here is derived from an EMBL/GenBank/DDBJ whole genome shotgun (WGS) entry which is preliminary data.</text>
</comment>
<gene>
    <name evidence="2" type="ORF">POM88_049489</name>
</gene>
<keyword evidence="3" id="KW-1185">Reference proteome</keyword>
<dbReference type="AlphaFoldDB" id="A0AAD8GYA4"/>
<proteinExistence type="predicted"/>
<dbReference type="Proteomes" id="UP001237642">
    <property type="component" value="Unassembled WGS sequence"/>
</dbReference>
<feature type="compositionally biased region" description="Polar residues" evidence="1">
    <location>
        <begin position="13"/>
        <end position="29"/>
    </location>
</feature>
<sequence length="176" mass="19105">MSKAYDRRKRSKTTGVAQRTHRMQTTASSCVSTPSQIQFDVAPVNVESQPHSLNIQIETEIPSSPTLSVDVDMIHTSIPDSPSLKFLEKPHSEIGGHHLLDDLLDHQSILSETLVPYVELNLKSISTDSAIVSISKAAPSTLELQTSNITTSSVDELVVVQTLLGLREGSDGTESE</sequence>
<feature type="region of interest" description="Disordered" evidence="1">
    <location>
        <begin position="1"/>
        <end position="29"/>
    </location>
</feature>
<accession>A0AAD8GYA4</accession>
<reference evidence="2" key="1">
    <citation type="submission" date="2023-02" db="EMBL/GenBank/DDBJ databases">
        <title>Genome of toxic invasive species Heracleum sosnowskyi carries increased number of genes despite the absence of recent whole-genome duplications.</title>
        <authorList>
            <person name="Schelkunov M."/>
            <person name="Shtratnikova V."/>
            <person name="Makarenko M."/>
            <person name="Klepikova A."/>
            <person name="Omelchenko D."/>
            <person name="Novikova G."/>
            <person name="Obukhova E."/>
            <person name="Bogdanov V."/>
            <person name="Penin A."/>
            <person name="Logacheva M."/>
        </authorList>
    </citation>
    <scope>NUCLEOTIDE SEQUENCE</scope>
    <source>
        <strain evidence="2">Hsosn_3</strain>
        <tissue evidence="2">Leaf</tissue>
    </source>
</reference>
<evidence type="ECO:0000256" key="1">
    <source>
        <dbReference type="SAM" id="MobiDB-lite"/>
    </source>
</evidence>
<dbReference type="EMBL" id="JAUIZM010000011">
    <property type="protein sequence ID" value="KAK1356233.1"/>
    <property type="molecule type" value="Genomic_DNA"/>
</dbReference>
<protein>
    <submittedName>
        <fullName evidence="2">Uncharacterized protein</fullName>
    </submittedName>
</protein>